<name>A0A8K1CMC7_PYTOL</name>
<evidence type="ECO:0000313" key="3">
    <source>
        <dbReference type="EMBL" id="TMW64958.1"/>
    </source>
</evidence>
<sequence>MTRLAIVYYSMYGHVAKLASAVKQGTKLVPGVETQIYQVAETLPKEVLSKAGAPPKPDHPVASPDVLKEADGILFGMPTRFGMVPSQMSSLFDACGGLWMKGELIGKPAGFFFSTGGLGGGQETTAMTTTPFLTHHGMIYVPMGYRSPSQGTLDEIHGGSPWGAGTLACGDNSRQPSDLELDIAKLQGQSFAEIAKKLSA</sequence>
<dbReference type="GO" id="GO:0010181">
    <property type="term" value="F:FMN binding"/>
    <property type="evidence" value="ECO:0007669"/>
    <property type="project" value="InterPro"/>
</dbReference>
<comment type="similarity">
    <text evidence="1">Belongs to the WrbA family.</text>
</comment>
<comment type="caution">
    <text evidence="3">The sequence shown here is derived from an EMBL/GenBank/DDBJ whole genome shotgun (WGS) entry which is preliminary data.</text>
</comment>
<protein>
    <recommendedName>
        <fullName evidence="2">Flavodoxin-like domain-containing protein</fullName>
    </recommendedName>
</protein>
<proteinExistence type="inferred from homology"/>
<gene>
    <name evidence="3" type="ORF">Poli38472_009125</name>
</gene>
<dbReference type="SUPFAM" id="SSF52218">
    <property type="entry name" value="Flavoproteins"/>
    <property type="match status" value="1"/>
</dbReference>
<dbReference type="InterPro" id="IPR008254">
    <property type="entry name" value="Flavodoxin/NO_synth"/>
</dbReference>
<dbReference type="Proteomes" id="UP000794436">
    <property type="component" value="Unassembled WGS sequence"/>
</dbReference>
<dbReference type="Gene3D" id="3.40.50.360">
    <property type="match status" value="1"/>
</dbReference>
<dbReference type="PANTHER" id="PTHR30546">
    <property type="entry name" value="FLAVODOXIN-RELATED PROTEIN WRBA-RELATED"/>
    <property type="match status" value="1"/>
</dbReference>
<reference evidence="3" key="1">
    <citation type="submission" date="2019-03" db="EMBL/GenBank/DDBJ databases">
        <title>Long read genome sequence of the mycoparasitic Pythium oligandrum ATCC 38472 isolated from sugarbeet rhizosphere.</title>
        <authorList>
            <person name="Gaulin E."/>
        </authorList>
    </citation>
    <scope>NUCLEOTIDE SEQUENCE</scope>
    <source>
        <strain evidence="3">ATCC 38472_TT</strain>
    </source>
</reference>
<dbReference type="FunFam" id="3.40.50.360:FF:000001">
    <property type="entry name" value="NAD(P)H dehydrogenase (Quinone) FQR1-like"/>
    <property type="match status" value="1"/>
</dbReference>
<dbReference type="InterPro" id="IPR010089">
    <property type="entry name" value="Flavoprotein_WrbA-like"/>
</dbReference>
<dbReference type="GO" id="GO:0016020">
    <property type="term" value="C:membrane"/>
    <property type="evidence" value="ECO:0007669"/>
    <property type="project" value="TreeGrafter"/>
</dbReference>
<evidence type="ECO:0000259" key="2">
    <source>
        <dbReference type="PROSITE" id="PS50902"/>
    </source>
</evidence>
<evidence type="ECO:0000256" key="1">
    <source>
        <dbReference type="ARBA" id="ARBA00006961"/>
    </source>
</evidence>
<keyword evidence="4" id="KW-1185">Reference proteome</keyword>
<dbReference type="EMBL" id="SPLM01000038">
    <property type="protein sequence ID" value="TMW64958.1"/>
    <property type="molecule type" value="Genomic_DNA"/>
</dbReference>
<feature type="domain" description="Flavodoxin-like" evidence="2">
    <location>
        <begin position="4"/>
        <end position="191"/>
    </location>
</feature>
<dbReference type="NCBIfam" id="NF002999">
    <property type="entry name" value="PRK03767.1"/>
    <property type="match status" value="1"/>
</dbReference>
<dbReference type="PROSITE" id="PS50902">
    <property type="entry name" value="FLAVODOXIN_LIKE"/>
    <property type="match status" value="1"/>
</dbReference>
<accession>A0A8K1CMC7</accession>
<dbReference type="PANTHER" id="PTHR30546:SF23">
    <property type="entry name" value="FLAVOPROTEIN-LIKE PROTEIN YCP4-RELATED"/>
    <property type="match status" value="1"/>
</dbReference>
<dbReference type="InterPro" id="IPR005025">
    <property type="entry name" value="FMN_Rdtase-like_dom"/>
</dbReference>
<dbReference type="AlphaFoldDB" id="A0A8K1CMC7"/>
<dbReference type="OrthoDB" id="504689at2759"/>
<dbReference type="NCBIfam" id="TIGR01755">
    <property type="entry name" value="flav_wrbA"/>
    <property type="match status" value="1"/>
</dbReference>
<organism evidence="3 4">
    <name type="scientific">Pythium oligandrum</name>
    <name type="common">Mycoparasitic fungus</name>
    <dbReference type="NCBI Taxonomy" id="41045"/>
    <lineage>
        <taxon>Eukaryota</taxon>
        <taxon>Sar</taxon>
        <taxon>Stramenopiles</taxon>
        <taxon>Oomycota</taxon>
        <taxon>Peronosporomycetes</taxon>
        <taxon>Pythiales</taxon>
        <taxon>Pythiaceae</taxon>
        <taxon>Pythium</taxon>
    </lineage>
</organism>
<dbReference type="InterPro" id="IPR029039">
    <property type="entry name" value="Flavoprotein-like_sf"/>
</dbReference>
<evidence type="ECO:0000313" key="4">
    <source>
        <dbReference type="Proteomes" id="UP000794436"/>
    </source>
</evidence>
<dbReference type="Pfam" id="PF03358">
    <property type="entry name" value="FMN_red"/>
    <property type="match status" value="1"/>
</dbReference>
<dbReference type="GO" id="GO:0003955">
    <property type="term" value="F:NAD(P)H dehydrogenase (quinone) activity"/>
    <property type="evidence" value="ECO:0007669"/>
    <property type="project" value="InterPro"/>
</dbReference>